<organism evidence="8 9">
    <name type="scientific">Alicyclobacillus cycloheptanicus</name>
    <dbReference type="NCBI Taxonomy" id="1457"/>
    <lineage>
        <taxon>Bacteria</taxon>
        <taxon>Bacillati</taxon>
        <taxon>Bacillota</taxon>
        <taxon>Bacilli</taxon>
        <taxon>Bacillales</taxon>
        <taxon>Alicyclobacillaceae</taxon>
        <taxon>Alicyclobacillus</taxon>
    </lineage>
</organism>
<dbReference type="NCBIfam" id="TIGR00571">
    <property type="entry name" value="dam"/>
    <property type="match status" value="1"/>
</dbReference>
<keyword evidence="5 7" id="KW-0949">S-adenosyl-L-methionine</keyword>
<dbReference type="Gene3D" id="3.40.50.150">
    <property type="entry name" value="Vaccinia Virus protein VP39"/>
    <property type="match status" value="1"/>
</dbReference>
<dbReference type="InterPro" id="IPR002052">
    <property type="entry name" value="DNA_methylase_N6_adenine_CS"/>
</dbReference>
<evidence type="ECO:0000256" key="5">
    <source>
        <dbReference type="ARBA" id="ARBA00022691"/>
    </source>
</evidence>
<dbReference type="EC" id="2.1.1.72" evidence="2 7"/>
<comment type="similarity">
    <text evidence="1 7">Belongs to the N(4)/N(6)-methyltransferase family.</text>
</comment>
<dbReference type="InterPro" id="IPR029063">
    <property type="entry name" value="SAM-dependent_MTases_sf"/>
</dbReference>
<keyword evidence="4 7" id="KW-0808">Transferase</keyword>
<dbReference type="InterPro" id="IPR023095">
    <property type="entry name" value="Ade_MeTrfase_dom_2"/>
</dbReference>
<evidence type="ECO:0000256" key="2">
    <source>
        <dbReference type="ARBA" id="ARBA00011900"/>
    </source>
</evidence>
<evidence type="ECO:0000313" key="8">
    <source>
        <dbReference type="EMBL" id="MDQ0190325.1"/>
    </source>
</evidence>
<dbReference type="Proteomes" id="UP001232973">
    <property type="component" value="Unassembled WGS sequence"/>
</dbReference>
<dbReference type="PROSITE" id="PS00092">
    <property type="entry name" value="N6_MTASE"/>
    <property type="match status" value="1"/>
</dbReference>
<evidence type="ECO:0000256" key="1">
    <source>
        <dbReference type="ARBA" id="ARBA00006594"/>
    </source>
</evidence>
<reference evidence="8 9" key="1">
    <citation type="submission" date="2023-07" db="EMBL/GenBank/DDBJ databases">
        <title>Genomic Encyclopedia of Type Strains, Phase IV (KMG-IV): sequencing the most valuable type-strain genomes for metagenomic binning, comparative biology and taxonomic classification.</title>
        <authorList>
            <person name="Goeker M."/>
        </authorList>
    </citation>
    <scope>NUCLEOTIDE SEQUENCE [LARGE SCALE GENOMIC DNA]</scope>
    <source>
        <strain evidence="8 9">DSM 4006</strain>
    </source>
</reference>
<name>A0ABT9XJM5_9BACL</name>
<comment type="catalytic activity">
    <reaction evidence="6 7">
        <text>a 2'-deoxyadenosine in DNA + S-adenosyl-L-methionine = an N(6)-methyl-2'-deoxyadenosine in DNA + S-adenosyl-L-homocysteine + H(+)</text>
        <dbReference type="Rhea" id="RHEA:15197"/>
        <dbReference type="Rhea" id="RHEA-COMP:12418"/>
        <dbReference type="Rhea" id="RHEA-COMP:12419"/>
        <dbReference type="ChEBI" id="CHEBI:15378"/>
        <dbReference type="ChEBI" id="CHEBI:57856"/>
        <dbReference type="ChEBI" id="CHEBI:59789"/>
        <dbReference type="ChEBI" id="CHEBI:90615"/>
        <dbReference type="ChEBI" id="CHEBI:90616"/>
        <dbReference type="EC" id="2.1.1.72"/>
    </reaction>
</comment>
<dbReference type="InterPro" id="IPR012327">
    <property type="entry name" value="MeTrfase_D12"/>
</dbReference>
<gene>
    <name evidence="8" type="ORF">J2S03_002189</name>
</gene>
<dbReference type="PANTHER" id="PTHR30481:SF3">
    <property type="entry name" value="DNA ADENINE METHYLASE"/>
    <property type="match status" value="1"/>
</dbReference>
<protein>
    <recommendedName>
        <fullName evidence="2 7">Site-specific DNA-methyltransferase (adenine-specific)</fullName>
        <ecNumber evidence="2 7">2.1.1.72</ecNumber>
    </recommendedName>
</protein>
<dbReference type="RefSeq" id="WP_274454671.1">
    <property type="nucleotide sequence ID" value="NZ_CP067097.1"/>
</dbReference>
<dbReference type="SUPFAM" id="SSF53335">
    <property type="entry name" value="S-adenosyl-L-methionine-dependent methyltransferases"/>
    <property type="match status" value="1"/>
</dbReference>
<dbReference type="InterPro" id="IPR012263">
    <property type="entry name" value="M_m6A_EcoRV"/>
</dbReference>
<keyword evidence="9" id="KW-1185">Reference proteome</keyword>
<dbReference type="PANTHER" id="PTHR30481">
    <property type="entry name" value="DNA ADENINE METHYLASE"/>
    <property type="match status" value="1"/>
</dbReference>
<dbReference type="GO" id="GO:0032259">
    <property type="term" value="P:methylation"/>
    <property type="evidence" value="ECO:0007669"/>
    <property type="project" value="UniProtKB-KW"/>
</dbReference>
<proteinExistence type="inferred from homology"/>
<sequence length="277" mass="31884">MKPFLKWAGNKYRILHRIQQLLPRGQRLIEPFAGSAAVFLNTTFPQYVLNDANADLMNVYQTLKQYGRVYIQACQSLFKPEHNVAEVYYAYREEFNSTSDSFRKAVLFVYLNRHGYNGLCRYNKDGRFNVPFGRYRNPYFPLEEMLAFHRKAQFADLRCEDFETVMLQARPGDVVYCDPPYVPLSNTANFTSYHASGFGLEQQQRLAQLARTLAEHGIPVLISNHYNEFTRVTYASAAITAFHVPRFISCNGAKRQPAPELLALFDVPAYMQTAVLS</sequence>
<evidence type="ECO:0000256" key="4">
    <source>
        <dbReference type="ARBA" id="ARBA00022679"/>
    </source>
</evidence>
<evidence type="ECO:0000313" key="9">
    <source>
        <dbReference type="Proteomes" id="UP001232973"/>
    </source>
</evidence>
<evidence type="ECO:0000256" key="3">
    <source>
        <dbReference type="ARBA" id="ARBA00022603"/>
    </source>
</evidence>
<dbReference type="PIRSF" id="PIRSF000398">
    <property type="entry name" value="M_m6A_EcoRV"/>
    <property type="match status" value="1"/>
</dbReference>
<dbReference type="GO" id="GO:0009007">
    <property type="term" value="F:site-specific DNA-methyltransferase (adenine-specific) activity"/>
    <property type="evidence" value="ECO:0007669"/>
    <property type="project" value="UniProtKB-EC"/>
</dbReference>
<comment type="caution">
    <text evidence="8">The sequence shown here is derived from an EMBL/GenBank/DDBJ whole genome shotgun (WGS) entry which is preliminary data.</text>
</comment>
<accession>A0ABT9XJM5</accession>
<keyword evidence="3 7" id="KW-0489">Methyltransferase</keyword>
<dbReference type="EMBL" id="JAUSTP010000017">
    <property type="protein sequence ID" value="MDQ0190325.1"/>
    <property type="molecule type" value="Genomic_DNA"/>
</dbReference>
<dbReference type="Pfam" id="PF02086">
    <property type="entry name" value="MethyltransfD12"/>
    <property type="match status" value="1"/>
</dbReference>
<dbReference type="Gene3D" id="1.10.1020.10">
    <property type="entry name" value="Adenine-specific Methyltransferase, Domain 2"/>
    <property type="match status" value="1"/>
</dbReference>
<dbReference type="PRINTS" id="PR00505">
    <property type="entry name" value="D12N6MTFRASE"/>
</dbReference>
<evidence type="ECO:0000256" key="6">
    <source>
        <dbReference type="ARBA" id="ARBA00047942"/>
    </source>
</evidence>
<evidence type="ECO:0000256" key="7">
    <source>
        <dbReference type="RuleBase" id="RU361257"/>
    </source>
</evidence>